<dbReference type="PROSITE" id="PS50297">
    <property type="entry name" value="ANK_REP_REGION"/>
    <property type="match status" value="2"/>
</dbReference>
<protein>
    <submittedName>
        <fullName evidence="4">Ankyrin repeat protein</fullName>
    </submittedName>
</protein>
<dbReference type="Proteomes" id="UP000254794">
    <property type="component" value="Unassembled WGS sequence"/>
</dbReference>
<dbReference type="SUPFAM" id="SSF51905">
    <property type="entry name" value="FAD/NAD(P)-binding domain"/>
    <property type="match status" value="1"/>
</dbReference>
<dbReference type="Pfam" id="PF12796">
    <property type="entry name" value="Ank_2"/>
    <property type="match status" value="1"/>
</dbReference>
<dbReference type="InterPro" id="IPR036188">
    <property type="entry name" value="FAD/NAD-bd_sf"/>
</dbReference>
<dbReference type="Gene3D" id="1.25.40.20">
    <property type="entry name" value="Ankyrin repeat-containing domain"/>
    <property type="match status" value="1"/>
</dbReference>
<dbReference type="InterPro" id="IPR002110">
    <property type="entry name" value="Ankyrin_rpt"/>
</dbReference>
<dbReference type="RefSeq" id="WP_115331923.1">
    <property type="nucleotide sequence ID" value="NZ_CAAAHP010000006.1"/>
</dbReference>
<organism evidence="4 5">
    <name type="scientific">Legionella busanensis</name>
    <dbReference type="NCBI Taxonomy" id="190655"/>
    <lineage>
        <taxon>Bacteria</taxon>
        <taxon>Pseudomonadati</taxon>
        <taxon>Pseudomonadota</taxon>
        <taxon>Gammaproteobacteria</taxon>
        <taxon>Legionellales</taxon>
        <taxon>Legionellaceae</taxon>
        <taxon>Legionella</taxon>
    </lineage>
</organism>
<keyword evidence="2 3" id="KW-0040">ANK repeat</keyword>
<dbReference type="SUPFAM" id="SSF81901">
    <property type="entry name" value="HCP-like"/>
    <property type="match status" value="1"/>
</dbReference>
<dbReference type="SMART" id="SM00248">
    <property type="entry name" value="ANK"/>
    <property type="match status" value="4"/>
</dbReference>
<feature type="repeat" description="ANK" evidence="3">
    <location>
        <begin position="549"/>
        <end position="581"/>
    </location>
</feature>
<dbReference type="PANTHER" id="PTHR24198">
    <property type="entry name" value="ANKYRIN REPEAT AND PROTEIN KINASE DOMAIN-CONTAINING PROTEIN"/>
    <property type="match status" value="1"/>
</dbReference>
<evidence type="ECO:0000313" key="5">
    <source>
        <dbReference type="Proteomes" id="UP000254794"/>
    </source>
</evidence>
<dbReference type="AlphaFoldDB" id="A0A378JQA9"/>
<feature type="repeat" description="ANK" evidence="3">
    <location>
        <begin position="517"/>
        <end position="549"/>
    </location>
</feature>
<dbReference type="SUPFAM" id="SSF48403">
    <property type="entry name" value="Ankyrin repeat"/>
    <property type="match status" value="1"/>
</dbReference>
<gene>
    <name evidence="4" type="primary">arp_4</name>
    <name evidence="4" type="ORF">NCTC13316_02472</name>
</gene>
<keyword evidence="5" id="KW-1185">Reference proteome</keyword>
<dbReference type="EMBL" id="UGOD01000001">
    <property type="protein sequence ID" value="STX52359.1"/>
    <property type="molecule type" value="Genomic_DNA"/>
</dbReference>
<accession>A0A378JQA9</accession>
<evidence type="ECO:0000313" key="4">
    <source>
        <dbReference type="EMBL" id="STX52359.1"/>
    </source>
</evidence>
<sequence>MALERVCIVGSGPAGLTTLINLVEEAKKNPHKEFYIDIIDVRGLEKEYLTRRQKLIVFAADKASGLDSDVRWDDFCRQVFDPENKLDQSSKRKRFIDKLARQPEILSQHVYKNFSIKDLQAAFLEQLTQLQLPDNIKIVWRPNTKIDEIDIQKNIVHTTEYNQKVDIKPVTFNLESPKEFSQKAEDPFIQFDTLVICEGSQRETTKLVNAAIQTYNENKESTIKPFTYNLFAIQPSPFHCAVRLKLKDLKDIENGKYATYGDFFEDKQFSLETITVDSIKHLGEMGWEFGNTRLIPDSVVDSNSDLYESDDVDKIPRFFVASEIPESIYNIDNELTKRQKIIKWAKQLAAIKYKIPQKYFEFDPKGESAKNRLNATTFSMTMDYVDSPVRRLPGGSHVVTVGDCSMSSVYVYGASSTLALHQSIKLAPCITNVDHITEPKERFKPLIRAYNLHRESVKKFLRGMYIKKDKAKQKQNLFDEKERELSDKLSDAVINRDLQVVQSLLNSGANYNRLNSAGSTPFELAIQHNKVDIVEEFLFKGANPNKKMGSHNPLTIAIGNRNSNLVKILLDYGANPDSFVSELSPLALALKTNQPEIIQLLIEHGANIDIAIKLLDENDELLTKIIDESFFEIAKLDINRNDYASLIDISGSIHVSPYSYEDNFLYEFYDSFPFNAKKSTVFESLIHPGMARTNPELVLLCYMWAYDNALKNGKMSENEKLNCEQRRKELLDKFHAICESSEAKNKYFQEFYQESGAIYLDMLEASVMYAPEKFANSFFKITPEMIETSKKEMDTYSGNFYDKGVRHFVTGMVNKLAKYDEKTYLENMQMAVNLEYIPAMLELGKHLLQQGDVESAFNLFVQAASKKSAFAFIELASLLADYPIGHLSLYNASVYLSKGNERSNSYYLNFHDNAYDKLDELKKKLEIQKESTDIFVRINASLDLALEREYDKRVHIYMGFSDNQTQKMRLNLDLALRQFSKQFISIMESELTDHDKLQSIHSLISTLLLKNISPELRQELVQLNKDVKQNFTDSYKKALSERYKPEQTEIKMQGYHSG</sequence>
<feature type="repeat" description="ANK" evidence="3">
    <location>
        <begin position="581"/>
        <end position="613"/>
    </location>
</feature>
<reference evidence="4 5" key="1">
    <citation type="submission" date="2018-06" db="EMBL/GenBank/DDBJ databases">
        <authorList>
            <consortium name="Pathogen Informatics"/>
            <person name="Doyle S."/>
        </authorList>
    </citation>
    <scope>NUCLEOTIDE SEQUENCE [LARGE SCALE GENOMIC DNA]</scope>
    <source>
        <strain evidence="4 5">NCTC13316</strain>
    </source>
</reference>
<evidence type="ECO:0000256" key="3">
    <source>
        <dbReference type="PROSITE-ProRule" id="PRU00023"/>
    </source>
</evidence>
<dbReference type="InterPro" id="IPR036770">
    <property type="entry name" value="Ankyrin_rpt-contain_sf"/>
</dbReference>
<dbReference type="Pfam" id="PF13637">
    <property type="entry name" value="Ank_4"/>
    <property type="match status" value="1"/>
</dbReference>
<evidence type="ECO:0000256" key="1">
    <source>
        <dbReference type="ARBA" id="ARBA00022737"/>
    </source>
</evidence>
<dbReference type="PANTHER" id="PTHR24198:SF165">
    <property type="entry name" value="ANKYRIN REPEAT-CONTAINING PROTEIN-RELATED"/>
    <property type="match status" value="1"/>
</dbReference>
<keyword evidence="1" id="KW-0677">Repeat</keyword>
<dbReference type="PROSITE" id="PS50088">
    <property type="entry name" value="ANK_REPEAT"/>
    <property type="match status" value="3"/>
</dbReference>
<proteinExistence type="predicted"/>
<evidence type="ECO:0000256" key="2">
    <source>
        <dbReference type="ARBA" id="ARBA00023043"/>
    </source>
</evidence>
<name>A0A378JQA9_9GAMM</name>
<dbReference type="OrthoDB" id="5653999at2"/>